<dbReference type="SUPFAM" id="SSF53850">
    <property type="entry name" value="Periplasmic binding protein-like II"/>
    <property type="match status" value="1"/>
</dbReference>
<organism evidence="9 10">
    <name type="scientific">Agrobacterium tumefaciens</name>
    <dbReference type="NCBI Taxonomy" id="358"/>
    <lineage>
        <taxon>Bacteria</taxon>
        <taxon>Pseudomonadati</taxon>
        <taxon>Pseudomonadota</taxon>
        <taxon>Alphaproteobacteria</taxon>
        <taxon>Hyphomicrobiales</taxon>
        <taxon>Rhizobiaceae</taxon>
        <taxon>Rhizobium/Agrobacterium group</taxon>
        <taxon>Agrobacterium</taxon>
        <taxon>Agrobacterium tumefaciens complex</taxon>
    </lineage>
</organism>
<evidence type="ECO:0000259" key="8">
    <source>
        <dbReference type="SMART" id="SM00062"/>
    </source>
</evidence>
<dbReference type="PANTHER" id="PTHR30024:SF42">
    <property type="entry name" value="ALIPHATIC SULFONATES-BINDING PROTEIN-RELATED"/>
    <property type="match status" value="1"/>
</dbReference>
<dbReference type="InterPro" id="IPR015168">
    <property type="entry name" value="SsuA/THI5"/>
</dbReference>
<dbReference type="PANTHER" id="PTHR30024">
    <property type="entry name" value="ALIPHATIC SULFONATES-BINDING PROTEIN-RELATED"/>
    <property type="match status" value="1"/>
</dbReference>
<dbReference type="FunFam" id="3.40.190.10:FF:000050">
    <property type="entry name" value="Sulfonate ABC transporter substrate-binding protein"/>
    <property type="match status" value="1"/>
</dbReference>
<evidence type="ECO:0000313" key="9">
    <source>
        <dbReference type="EMBL" id="OCJ33581.1"/>
    </source>
</evidence>
<keyword evidence="3" id="KW-0813">Transport</keyword>
<proteinExistence type="inferred from homology"/>
<evidence type="ECO:0000256" key="1">
    <source>
        <dbReference type="ARBA" id="ARBA00004418"/>
    </source>
</evidence>
<feature type="signal peptide" evidence="7">
    <location>
        <begin position="1"/>
        <end position="28"/>
    </location>
</feature>
<dbReference type="AlphaFoldDB" id="A0AB36EDH9"/>
<dbReference type="GO" id="GO:0042626">
    <property type="term" value="F:ATPase-coupled transmembrane transporter activity"/>
    <property type="evidence" value="ECO:0007669"/>
    <property type="project" value="InterPro"/>
</dbReference>
<evidence type="ECO:0000256" key="5">
    <source>
        <dbReference type="ARBA" id="ARBA00055538"/>
    </source>
</evidence>
<dbReference type="GO" id="GO:0016020">
    <property type="term" value="C:membrane"/>
    <property type="evidence" value="ECO:0007669"/>
    <property type="project" value="InterPro"/>
</dbReference>
<evidence type="ECO:0000256" key="3">
    <source>
        <dbReference type="ARBA" id="ARBA00022448"/>
    </source>
</evidence>
<comment type="caution">
    <text evidence="9">The sequence shown here is derived from an EMBL/GenBank/DDBJ whole genome shotgun (WGS) entry which is preliminary data.</text>
</comment>
<dbReference type="EMBL" id="LXKT01000027">
    <property type="protein sequence ID" value="OCJ33581.1"/>
    <property type="molecule type" value="Genomic_DNA"/>
</dbReference>
<dbReference type="NCBIfam" id="TIGR01728">
    <property type="entry name" value="SsuA_fam"/>
    <property type="match status" value="1"/>
</dbReference>
<keyword evidence="4 7" id="KW-0732">Signal</keyword>
<comment type="function">
    <text evidence="5">Part of a binding-protein-dependent transport system for aliphatic sulfonates. Putative binding protein.</text>
</comment>
<comment type="subcellular location">
    <subcellularLocation>
        <location evidence="1">Periplasm</location>
    </subcellularLocation>
</comment>
<feature type="chain" id="PRO_5044331973" description="Putative aliphatic sulfonates-binding protein" evidence="7">
    <location>
        <begin position="29"/>
        <end position="317"/>
    </location>
</feature>
<dbReference type="InterPro" id="IPR010067">
    <property type="entry name" value="ABC_SsuA_sub-bd"/>
</dbReference>
<name>A0AB36EDH9_AGRTU</name>
<dbReference type="InterPro" id="IPR001638">
    <property type="entry name" value="Solute-binding_3/MltF_N"/>
</dbReference>
<gene>
    <name evidence="9" type="ORF">A6U91_19350</name>
</gene>
<evidence type="ECO:0000256" key="4">
    <source>
        <dbReference type="ARBA" id="ARBA00022729"/>
    </source>
</evidence>
<dbReference type="GO" id="GO:0042597">
    <property type="term" value="C:periplasmic space"/>
    <property type="evidence" value="ECO:0007669"/>
    <property type="project" value="UniProtKB-SubCell"/>
</dbReference>
<evidence type="ECO:0000256" key="7">
    <source>
        <dbReference type="SAM" id="SignalP"/>
    </source>
</evidence>
<protein>
    <recommendedName>
        <fullName evidence="6">Putative aliphatic sulfonates-binding protein</fullName>
    </recommendedName>
</protein>
<accession>A0AB36EDH9</accession>
<dbReference type="Gene3D" id="3.40.190.10">
    <property type="entry name" value="Periplasmic binding protein-like II"/>
    <property type="match status" value="2"/>
</dbReference>
<evidence type="ECO:0000256" key="2">
    <source>
        <dbReference type="ARBA" id="ARBA00010742"/>
    </source>
</evidence>
<evidence type="ECO:0000256" key="6">
    <source>
        <dbReference type="ARBA" id="ARBA00070228"/>
    </source>
</evidence>
<dbReference type="RefSeq" id="WP_065688875.1">
    <property type="nucleotide sequence ID" value="NZ_LXKT01000027.1"/>
</dbReference>
<comment type="similarity">
    <text evidence="2">Belongs to the bacterial solute-binding protein SsuA/TauA family.</text>
</comment>
<feature type="domain" description="Solute-binding protein family 3/N-terminal" evidence="8">
    <location>
        <begin position="31"/>
        <end position="247"/>
    </location>
</feature>
<dbReference type="Proteomes" id="UP000093451">
    <property type="component" value="Unassembled WGS sequence"/>
</dbReference>
<dbReference type="SMART" id="SM00062">
    <property type="entry name" value="PBPb"/>
    <property type="match status" value="1"/>
</dbReference>
<evidence type="ECO:0000313" key="10">
    <source>
        <dbReference type="Proteomes" id="UP000093451"/>
    </source>
</evidence>
<dbReference type="Pfam" id="PF09084">
    <property type="entry name" value="NMT1"/>
    <property type="match status" value="1"/>
</dbReference>
<sequence length="317" mass="33489">MPAITRRALSASFLVAAALSVLPLQAQAAEELKIGYQKTGLPVIARQQGVIEKALEAKGVKVSWVEFTAGPPLVEALNVGSINVGWTGDAPPIFGQAAGSAIVYVAALPSNGKGEAIFTKPESGIKSVVDLKGKKVGVGKGTSAHNLLVAAIEKNGLKFSDIDVVYLSPADAAAAFASDKIDAWAVWDPFYAIAETRYKPVTLARTSEVLNVSTYFLANRDYAKSHADTINITLDALGEAAKWSAANRDKVAAALHEVTGVPLEAQTLAANRSEFGISKIDDKIIASQQETADRFYRLGLIPKQISIKDAVWSGATN</sequence>
<reference evidence="9 10" key="1">
    <citation type="journal article" date="2016" name="PeerJ">
        <title>Gall-ID: tools for genotyping gall-causing phytopathogenic bacteria.</title>
        <authorList>
            <person name="Davis E.W.II."/>
            <person name="Weisberg A.J."/>
            <person name="Tabima J.F."/>
            <person name="Grunwald N.J."/>
            <person name="Chang J.H."/>
        </authorList>
    </citation>
    <scope>NUCLEOTIDE SEQUENCE [LARGE SCALE GENOMIC DNA]</scope>
    <source>
        <strain evidence="9 10">N2/73</strain>
    </source>
</reference>